<evidence type="ECO:0000313" key="7">
    <source>
        <dbReference type="Proteomes" id="UP000243140"/>
    </source>
</evidence>
<dbReference type="Gene3D" id="1.20.1260.20">
    <property type="entry name" value="PPE superfamily"/>
    <property type="match status" value="1"/>
</dbReference>
<dbReference type="Proteomes" id="UP000243140">
    <property type="component" value="Unassembled WGS sequence"/>
</dbReference>
<evidence type="ECO:0000256" key="1">
    <source>
        <dbReference type="ARBA" id="ARBA00010652"/>
    </source>
</evidence>
<keyword evidence="3" id="KW-1133">Transmembrane helix</keyword>
<feature type="region of interest" description="Disordered" evidence="2">
    <location>
        <begin position="540"/>
        <end position="559"/>
    </location>
</feature>
<dbReference type="PANTHER" id="PTHR46766:SF1">
    <property type="entry name" value="GLUTAMINE-RICH PROTEIN 2"/>
    <property type="match status" value="1"/>
</dbReference>
<keyword evidence="7" id="KW-1185">Reference proteome</keyword>
<keyword evidence="3" id="KW-0472">Membrane</keyword>
<protein>
    <recommendedName>
        <fullName evidence="8">PPE family protein</fullName>
    </recommendedName>
</protein>
<keyword evidence="3" id="KW-0812">Transmembrane</keyword>
<comment type="caution">
    <text evidence="6">The sequence shown here is derived from an EMBL/GenBank/DDBJ whole genome shotgun (WGS) entry which is preliminary data.</text>
</comment>
<sequence length="559" mass="55788">MTAPVWIASPPEVHSALLSSGPGPGPLLVASATWNSLSVEYASVAEELSAVLASVRAGAWEGPTAEAFEAAYVPYLTWLMQASANSAATAAQQGTVATTYTAALTAMPTLAELAANHATHAVLVATNFFGINAIPIALNEADYVRMWIQAATVMNTYEAVSEAAVASAPHSTAAPAIVKANAPAAGGPPMQPPPDPGAGPFYAFFTVLDELIQQIIPAQDVPLIGQLFSPFTSPAALAQLVASIDTLEAPTLSASLPIQSESVSVIVSFGQGLIASAGPEYIVPVSLLVAYLVGFHVTLFILQDLHFLVSLPLIQALLVPLATAPLAAIASGGFAGCAGLAGLAAIPTGVETIPIAPIVVPQPVVSVAPVLSPAPTPAPSPTLAPAPASAPAPAPAPTAPTAAGAAPPPAAGPGPFPYLVGGGLSMDYGASDQASTKKKAPEPDIAAAAAAATPGEQARARRRRKAKVEMLGRGYEYMDLEPEPEGSANGDQLSAVASNVGGGLFGLVGTAGKGIVEAAGLTTLAGEAFGDGPGMPMVPSSWDYGLAQPGPAGKGGDDS</sequence>
<evidence type="ECO:0000313" key="6">
    <source>
        <dbReference type="EMBL" id="ORA78790.1"/>
    </source>
</evidence>
<feature type="domain" description="PPE" evidence="4">
    <location>
        <begin position="6"/>
        <end position="168"/>
    </location>
</feature>
<feature type="transmembrane region" description="Helical" evidence="3">
    <location>
        <begin position="314"/>
        <end position="346"/>
    </location>
</feature>
<dbReference type="Pfam" id="PF18878">
    <property type="entry name" value="PPE-PPW"/>
    <property type="match status" value="1"/>
</dbReference>
<feature type="domain" description="PPE-PPW subfamily C-terminal" evidence="5">
    <location>
        <begin position="496"/>
        <end position="542"/>
    </location>
</feature>
<evidence type="ECO:0000256" key="3">
    <source>
        <dbReference type="SAM" id="Phobius"/>
    </source>
</evidence>
<proteinExistence type="inferred from homology"/>
<accession>A0ABX3SP63</accession>
<feature type="transmembrane region" description="Helical" evidence="3">
    <location>
        <begin position="281"/>
        <end position="302"/>
    </location>
</feature>
<gene>
    <name evidence="6" type="ORF">BST29_20665</name>
</gene>
<feature type="compositionally biased region" description="Pro residues" evidence="2">
    <location>
        <begin position="376"/>
        <end position="398"/>
    </location>
</feature>
<organism evidence="6 7">
    <name type="scientific">Mycobacterium malmoense</name>
    <dbReference type="NCBI Taxonomy" id="1780"/>
    <lineage>
        <taxon>Bacteria</taxon>
        <taxon>Bacillati</taxon>
        <taxon>Actinomycetota</taxon>
        <taxon>Actinomycetes</taxon>
        <taxon>Mycobacteriales</taxon>
        <taxon>Mycobacteriaceae</taxon>
        <taxon>Mycobacterium</taxon>
    </lineage>
</organism>
<dbReference type="Pfam" id="PF00823">
    <property type="entry name" value="PPE"/>
    <property type="match status" value="1"/>
</dbReference>
<dbReference type="InterPro" id="IPR038332">
    <property type="entry name" value="PPE_sf"/>
</dbReference>
<dbReference type="EMBL" id="MVHV01000026">
    <property type="protein sequence ID" value="ORA78790.1"/>
    <property type="molecule type" value="Genomic_DNA"/>
</dbReference>
<evidence type="ECO:0000256" key="2">
    <source>
        <dbReference type="SAM" id="MobiDB-lite"/>
    </source>
</evidence>
<feature type="region of interest" description="Disordered" evidence="2">
    <location>
        <begin position="431"/>
        <end position="462"/>
    </location>
</feature>
<dbReference type="InterPro" id="IPR000030">
    <property type="entry name" value="PPE_dom"/>
</dbReference>
<dbReference type="InterPro" id="IPR043641">
    <property type="entry name" value="PPE-PPW_C"/>
</dbReference>
<feature type="region of interest" description="Disordered" evidence="2">
    <location>
        <begin position="376"/>
        <end position="410"/>
    </location>
</feature>
<dbReference type="SUPFAM" id="SSF140459">
    <property type="entry name" value="PE/PPE dimer-like"/>
    <property type="match status" value="1"/>
</dbReference>
<dbReference type="RefSeq" id="WP_083011940.1">
    <property type="nucleotide sequence ID" value="NZ_CP060015.1"/>
</dbReference>
<dbReference type="PANTHER" id="PTHR46766">
    <property type="entry name" value="GLUTAMINE-RICH PROTEIN 2"/>
    <property type="match status" value="1"/>
</dbReference>
<name>A0ABX3SP63_MYCMA</name>
<evidence type="ECO:0008006" key="8">
    <source>
        <dbReference type="Google" id="ProtNLM"/>
    </source>
</evidence>
<evidence type="ECO:0000259" key="4">
    <source>
        <dbReference type="Pfam" id="PF00823"/>
    </source>
</evidence>
<comment type="similarity">
    <text evidence="1">Belongs to the mycobacterial PPE family.</text>
</comment>
<reference evidence="6 7" key="1">
    <citation type="submission" date="2017-02" db="EMBL/GenBank/DDBJ databases">
        <title>The new phylogeny of genus Mycobacterium.</title>
        <authorList>
            <person name="Tortoli E."/>
            <person name="Trovato A."/>
            <person name="Cirillo D.M."/>
        </authorList>
    </citation>
    <scope>NUCLEOTIDE SEQUENCE [LARGE SCALE GENOMIC DNA]</scope>
    <source>
        <strain evidence="6 7">IP1130001</strain>
    </source>
</reference>
<evidence type="ECO:0000259" key="5">
    <source>
        <dbReference type="Pfam" id="PF18878"/>
    </source>
</evidence>